<keyword evidence="3" id="KW-1185">Reference proteome</keyword>
<protein>
    <submittedName>
        <fullName evidence="2">Uncharacterized protein</fullName>
    </submittedName>
</protein>
<dbReference type="HOGENOM" id="CLU_2957379_0_0_4"/>
<feature type="region of interest" description="Disordered" evidence="1">
    <location>
        <begin position="29"/>
        <end position="59"/>
    </location>
</feature>
<evidence type="ECO:0000256" key="1">
    <source>
        <dbReference type="SAM" id="MobiDB-lite"/>
    </source>
</evidence>
<proteinExistence type="predicted"/>
<dbReference type="KEGG" id="rme:Rmet_6563"/>
<name>D3DXZ8_CUPMC</name>
<reference evidence="3" key="1">
    <citation type="journal article" date="2010" name="PLoS ONE">
        <title>The complete genome sequence of Cupriavidus metallidurans strain CH34, a master survivalist in harsh and anthropogenic environments.</title>
        <authorList>
            <person name="Janssen P.J."/>
            <person name="Van Houdt R."/>
            <person name="Moors H."/>
            <person name="Monsieurs P."/>
            <person name="Morin N."/>
            <person name="Michaux A."/>
            <person name="Benotmane M.A."/>
            <person name="Leys N."/>
            <person name="Vallaeys T."/>
            <person name="Lapidus A."/>
            <person name="Monchy S."/>
            <person name="Medigue C."/>
            <person name="Taghavi S."/>
            <person name="McCorkle S."/>
            <person name="Dunn J."/>
            <person name="van der Lelie D."/>
            <person name="Mergeay M."/>
        </authorList>
    </citation>
    <scope>NUCLEOTIDE SEQUENCE [LARGE SCALE GENOMIC DNA]</scope>
    <source>
        <strain evidence="3">ATCC 43123 / DSM 2839 / NBRC 102507 / CH34</strain>
    </source>
</reference>
<gene>
    <name evidence="2" type="ordered locus">Rmet_6563</name>
</gene>
<dbReference type="Proteomes" id="UP000002429">
    <property type="component" value="Chromosome"/>
</dbReference>
<organism evidence="2 3">
    <name type="scientific">Cupriavidus metallidurans (strain ATCC 43123 / DSM 2839 / NBRC 102507 / CH34)</name>
    <name type="common">Ralstonia metallidurans</name>
    <dbReference type="NCBI Taxonomy" id="266264"/>
    <lineage>
        <taxon>Bacteria</taxon>
        <taxon>Pseudomonadati</taxon>
        <taxon>Pseudomonadota</taxon>
        <taxon>Betaproteobacteria</taxon>
        <taxon>Burkholderiales</taxon>
        <taxon>Burkholderiaceae</taxon>
        <taxon>Cupriavidus</taxon>
    </lineage>
</organism>
<evidence type="ECO:0000313" key="2">
    <source>
        <dbReference type="EMBL" id="ADC45168.1"/>
    </source>
</evidence>
<sequence>MSTRGTASDEATVEPPLLDTLRFRPEVRLRPVNHGPQPHIPLEPLGHLRDRGADSNLLR</sequence>
<dbReference type="AlphaFoldDB" id="D3DXZ8"/>
<accession>D3DXZ8</accession>
<evidence type="ECO:0000313" key="3">
    <source>
        <dbReference type="Proteomes" id="UP000002429"/>
    </source>
</evidence>
<dbReference type="EMBL" id="CP000352">
    <property type="protein sequence ID" value="ADC45168.1"/>
    <property type="molecule type" value="Genomic_DNA"/>
</dbReference>